<reference evidence="8 9" key="1">
    <citation type="submission" date="2021-07" db="EMBL/GenBank/DDBJ databases">
        <title>Sphingomonas sp.</title>
        <authorList>
            <person name="Feng G."/>
            <person name="Li J."/>
            <person name="Pan M."/>
        </authorList>
    </citation>
    <scope>NUCLEOTIDE SEQUENCE [LARGE SCALE GENOMIC DNA]</scope>
    <source>
        <strain evidence="8 9">RRHST34</strain>
    </source>
</reference>
<dbReference type="InterPro" id="IPR036866">
    <property type="entry name" value="RibonucZ/Hydroxyglut_hydro"/>
</dbReference>
<keyword evidence="5" id="KW-0269">Exonuclease</keyword>
<dbReference type="EMBL" id="JAHXZN010000005">
    <property type="protein sequence ID" value="MBW6532087.1"/>
    <property type="molecule type" value="Genomic_DNA"/>
</dbReference>
<dbReference type="Pfam" id="PF07521">
    <property type="entry name" value="RMMBL"/>
    <property type="match status" value="1"/>
</dbReference>
<dbReference type="Pfam" id="PF12706">
    <property type="entry name" value="Lactamase_B_2"/>
    <property type="match status" value="1"/>
</dbReference>
<dbReference type="CDD" id="cd07714">
    <property type="entry name" value="RNaseJ_MBL-fold"/>
    <property type="match status" value="1"/>
</dbReference>
<dbReference type="Pfam" id="PF22505">
    <property type="entry name" value="RNase_J_b_CASP"/>
    <property type="match status" value="1"/>
</dbReference>
<dbReference type="InterPro" id="IPR042173">
    <property type="entry name" value="RNase_J_2"/>
</dbReference>
<evidence type="ECO:0000256" key="3">
    <source>
        <dbReference type="ARBA" id="ARBA00022801"/>
    </source>
</evidence>
<comment type="caution">
    <text evidence="8">The sequence shown here is derived from an EMBL/GenBank/DDBJ whole genome shotgun (WGS) entry which is preliminary data.</text>
</comment>
<evidence type="ECO:0000313" key="9">
    <source>
        <dbReference type="Proteomes" id="UP000759103"/>
    </source>
</evidence>
<evidence type="ECO:0000313" key="8">
    <source>
        <dbReference type="EMBL" id="MBW6532087.1"/>
    </source>
</evidence>
<keyword evidence="2" id="KW-0479">Metal-binding</keyword>
<evidence type="ECO:0000256" key="4">
    <source>
        <dbReference type="ARBA" id="ARBA00022833"/>
    </source>
</evidence>
<name>A0ABS7BR59_9SPHN</name>
<evidence type="ECO:0000259" key="7">
    <source>
        <dbReference type="SMART" id="SM00849"/>
    </source>
</evidence>
<keyword evidence="1" id="KW-0540">Nuclease</keyword>
<proteinExistence type="predicted"/>
<dbReference type="Gene3D" id="3.60.15.10">
    <property type="entry name" value="Ribonuclease Z/Hydroxyacylglutathione hydrolase-like"/>
    <property type="match status" value="1"/>
</dbReference>
<dbReference type="SUPFAM" id="SSF56281">
    <property type="entry name" value="Metallo-hydrolase/oxidoreductase"/>
    <property type="match status" value="1"/>
</dbReference>
<accession>A0ABS7BR59</accession>
<feature type="domain" description="Metallo-beta-lactamase" evidence="7">
    <location>
        <begin position="20"/>
        <end position="215"/>
    </location>
</feature>
<dbReference type="InterPro" id="IPR041636">
    <property type="entry name" value="RNase_J_C"/>
</dbReference>
<evidence type="ECO:0000256" key="5">
    <source>
        <dbReference type="ARBA" id="ARBA00022839"/>
    </source>
</evidence>
<dbReference type="InterPro" id="IPR055132">
    <property type="entry name" value="RNase_J_b_CASP"/>
</dbReference>
<dbReference type="Gene3D" id="3.40.50.10710">
    <property type="entry name" value="Metallo-hydrolase/oxidoreductase"/>
    <property type="match status" value="1"/>
</dbReference>
<evidence type="ECO:0000256" key="6">
    <source>
        <dbReference type="ARBA" id="ARBA00022884"/>
    </source>
</evidence>
<dbReference type="RefSeq" id="WP_219749438.1">
    <property type="nucleotide sequence ID" value="NZ_JAHXZN010000005.1"/>
</dbReference>
<dbReference type="InterPro" id="IPR011108">
    <property type="entry name" value="RMMBL"/>
</dbReference>
<keyword evidence="4" id="KW-0862">Zinc</keyword>
<protein>
    <submittedName>
        <fullName evidence="8">Ribonuclease J</fullName>
    </submittedName>
</protein>
<sequence length="546" mass="58982">MTPNNKELLFCALGGSGEIGMNVTLYGHAGKWLMVDCGVTFADSHYPGIDVILPDLRFIEERLDSLVGIVLTHGHEDHIGSLPYLAEDLGVPIYATPFTAGLVRGKLEEERIEDRVKIRLVHAREPFTVGPFSVEVVPLSHSIPEANALLIDTPAGRVFHTGDWKLDPTPVIGKPSTPDELAAIGEQGVDVLVCDSTNVFNNEASGSEASVRQGLAESVARARGRVVVTTFASNAARLHTLAEVAKETGRRLCVTGRSLDRIIRVAKATGYLKDFPETIDVDAAMRMPRNKVLIIATGGQGEPRAALARIADGSHPVRLDMGDMVIFSAKQIPGNEVAVGRIQNQLAAKGVEMVTEKQAHVHVSGHPGRPELAQMYGWIRPGALLPVHGEMRHLMEHARYGQTQGIRDVLVQTNGDLVRLAPGAPKKIGDVPVGRLVLDGDVILPSDGGTINDRRRIAVNGQISVGIAVDRNGRAGGTPEVRIQGVPVEEEREPFLAEAAEAAAEAMKGRVRDRERLREDVRLAVRKVATRWTGKKPVIDVVIVQV</sequence>
<dbReference type="Proteomes" id="UP000759103">
    <property type="component" value="Unassembled WGS sequence"/>
</dbReference>
<dbReference type="PANTHER" id="PTHR43694">
    <property type="entry name" value="RIBONUCLEASE J"/>
    <property type="match status" value="1"/>
</dbReference>
<evidence type="ECO:0000256" key="1">
    <source>
        <dbReference type="ARBA" id="ARBA00022722"/>
    </source>
</evidence>
<dbReference type="PANTHER" id="PTHR43694:SF1">
    <property type="entry name" value="RIBONUCLEASE J"/>
    <property type="match status" value="1"/>
</dbReference>
<keyword evidence="3" id="KW-0378">Hydrolase</keyword>
<dbReference type="SMART" id="SM00849">
    <property type="entry name" value="Lactamase_B"/>
    <property type="match status" value="1"/>
</dbReference>
<gene>
    <name evidence="8" type="ORF">KZ820_15200</name>
</gene>
<dbReference type="Gene3D" id="3.10.20.580">
    <property type="match status" value="1"/>
</dbReference>
<dbReference type="InterPro" id="IPR001279">
    <property type="entry name" value="Metallo-B-lactamas"/>
</dbReference>
<keyword evidence="6" id="KW-0694">RNA-binding</keyword>
<organism evidence="8 9">
    <name type="scientific">Sphingomonas citri</name>
    <dbReference type="NCBI Taxonomy" id="2862499"/>
    <lineage>
        <taxon>Bacteria</taxon>
        <taxon>Pseudomonadati</taxon>
        <taxon>Pseudomonadota</taxon>
        <taxon>Alphaproteobacteria</taxon>
        <taxon>Sphingomonadales</taxon>
        <taxon>Sphingomonadaceae</taxon>
        <taxon>Sphingomonas</taxon>
    </lineage>
</organism>
<keyword evidence="9" id="KW-1185">Reference proteome</keyword>
<evidence type="ECO:0000256" key="2">
    <source>
        <dbReference type="ARBA" id="ARBA00022723"/>
    </source>
</evidence>
<dbReference type="Pfam" id="PF17770">
    <property type="entry name" value="RNase_J_C"/>
    <property type="match status" value="1"/>
</dbReference>